<feature type="domain" description="Mycothiol-dependent maleylpyruvate isomerase metal-binding" evidence="1">
    <location>
        <begin position="13"/>
        <end position="116"/>
    </location>
</feature>
<dbReference type="InterPro" id="IPR034660">
    <property type="entry name" value="DinB/YfiT-like"/>
</dbReference>
<sequence length="201" mass="22417">MRNNNDQVHAWVRAERLGLADFLEGLTEDEWRVPSLCEGWTVRDVAAHMTLSTRMSLRLTIKGVLRSRGSVHRMFDVLARDRAARFTPAELVAQLRETADSRHLTLGASPFDPLVDVLIHGQDVARPLGRPRPMPLDAAEAALEFVWNAKFYGARKRLRGQRLVATDRDWTGGEGAEEVRGTVSDLLLLATGRTVRPALTA</sequence>
<dbReference type="SUPFAM" id="SSF109854">
    <property type="entry name" value="DinB/YfiT-like putative metalloenzymes"/>
    <property type="match status" value="1"/>
</dbReference>
<dbReference type="OrthoDB" id="5178565at2"/>
<dbReference type="KEGG" id="aab:A4R43_03920"/>
<dbReference type="Gene3D" id="1.20.120.450">
    <property type="entry name" value="dinb family like domain"/>
    <property type="match status" value="1"/>
</dbReference>
<name>A0A344L152_9PSEU</name>
<evidence type="ECO:0000313" key="2">
    <source>
        <dbReference type="EMBL" id="AXB41776.1"/>
    </source>
</evidence>
<dbReference type="Pfam" id="PF11716">
    <property type="entry name" value="MDMPI_N"/>
    <property type="match status" value="1"/>
</dbReference>
<dbReference type="AlphaFoldDB" id="A0A344L152"/>
<dbReference type="NCBIfam" id="TIGR03083">
    <property type="entry name" value="maleylpyruvate isomerase family mycothiol-dependent enzyme"/>
    <property type="match status" value="1"/>
</dbReference>
<protein>
    <recommendedName>
        <fullName evidence="1">Mycothiol-dependent maleylpyruvate isomerase metal-binding domain-containing protein</fullName>
    </recommendedName>
</protein>
<proteinExistence type="predicted"/>
<dbReference type="EMBL" id="CP015163">
    <property type="protein sequence ID" value="AXB41776.1"/>
    <property type="molecule type" value="Genomic_DNA"/>
</dbReference>
<accession>A0A344L152</accession>
<reference evidence="2 3" key="1">
    <citation type="submission" date="2016-04" db="EMBL/GenBank/DDBJ databases">
        <title>Complete genome sequence and analysis of deep-sea sediment isolate, Amycolatopsis sp. WP1.</title>
        <authorList>
            <person name="Wang H."/>
            <person name="Chen S."/>
            <person name="Wu Q."/>
        </authorList>
    </citation>
    <scope>NUCLEOTIDE SEQUENCE [LARGE SCALE GENOMIC DNA]</scope>
    <source>
        <strain evidence="2 3">WP1</strain>
    </source>
</reference>
<dbReference type="RefSeq" id="WP_113691041.1">
    <property type="nucleotide sequence ID" value="NZ_CP015163.1"/>
</dbReference>
<gene>
    <name evidence="2" type="ORF">A4R43_03920</name>
</gene>
<evidence type="ECO:0000259" key="1">
    <source>
        <dbReference type="Pfam" id="PF11716"/>
    </source>
</evidence>
<dbReference type="Proteomes" id="UP000250434">
    <property type="component" value="Chromosome"/>
</dbReference>
<organism evidence="2 3">
    <name type="scientific">Amycolatopsis albispora</name>
    <dbReference type="NCBI Taxonomy" id="1804986"/>
    <lineage>
        <taxon>Bacteria</taxon>
        <taxon>Bacillati</taxon>
        <taxon>Actinomycetota</taxon>
        <taxon>Actinomycetes</taxon>
        <taxon>Pseudonocardiales</taxon>
        <taxon>Pseudonocardiaceae</taxon>
        <taxon>Amycolatopsis</taxon>
    </lineage>
</organism>
<dbReference type="InterPro" id="IPR017517">
    <property type="entry name" value="Maleyloyr_isom"/>
</dbReference>
<dbReference type="InterPro" id="IPR024344">
    <property type="entry name" value="MDMPI_metal-binding"/>
</dbReference>
<evidence type="ECO:0000313" key="3">
    <source>
        <dbReference type="Proteomes" id="UP000250434"/>
    </source>
</evidence>
<keyword evidence="3" id="KW-1185">Reference proteome</keyword>
<dbReference type="GO" id="GO:0046872">
    <property type="term" value="F:metal ion binding"/>
    <property type="evidence" value="ECO:0007669"/>
    <property type="project" value="InterPro"/>
</dbReference>